<dbReference type="OrthoDB" id="1045644at2"/>
<reference evidence="1 2" key="1">
    <citation type="submission" date="2017-02" db="EMBL/GenBank/DDBJ databases">
        <authorList>
            <person name="Peterson S.W."/>
        </authorList>
    </citation>
    <scope>NUCLEOTIDE SEQUENCE [LARGE SCALE GENOMIC DNA]</scope>
    <source>
        <strain evidence="1 2">DSM 24412</strain>
    </source>
</reference>
<dbReference type="Pfam" id="PF17170">
    <property type="entry name" value="DUF5128"/>
    <property type="match status" value="1"/>
</dbReference>
<dbReference type="Proteomes" id="UP000191055">
    <property type="component" value="Unassembled WGS sequence"/>
</dbReference>
<proteinExistence type="predicted"/>
<dbReference type="AlphaFoldDB" id="A0A1T5GEY4"/>
<evidence type="ECO:0000313" key="2">
    <source>
        <dbReference type="Proteomes" id="UP000191055"/>
    </source>
</evidence>
<dbReference type="KEGG" id="asx:CDL62_01670"/>
<dbReference type="EMBL" id="FUYV01000009">
    <property type="protein sequence ID" value="SKC06932.1"/>
    <property type="molecule type" value="Genomic_DNA"/>
</dbReference>
<protein>
    <recommendedName>
        <fullName evidence="3">6-bladed beta-propeller protein</fullName>
    </recommendedName>
</protein>
<dbReference type="Gene3D" id="2.120.10.30">
    <property type="entry name" value="TolB, C-terminal domain"/>
    <property type="match status" value="1"/>
</dbReference>
<dbReference type="RefSeq" id="WP_079557581.1">
    <property type="nucleotide sequence ID" value="NZ_CP021904.1"/>
</dbReference>
<evidence type="ECO:0008006" key="3">
    <source>
        <dbReference type="Google" id="ProtNLM"/>
    </source>
</evidence>
<keyword evidence="2" id="KW-1185">Reference proteome</keyword>
<organism evidence="1 2">
    <name type="scientific">Alkalitalea saponilacus</name>
    <dbReference type="NCBI Taxonomy" id="889453"/>
    <lineage>
        <taxon>Bacteria</taxon>
        <taxon>Pseudomonadati</taxon>
        <taxon>Bacteroidota</taxon>
        <taxon>Bacteroidia</taxon>
        <taxon>Marinilabiliales</taxon>
        <taxon>Marinilabiliaceae</taxon>
        <taxon>Alkalitalea</taxon>
    </lineage>
</organism>
<sequence>MYKLFLFIFWLQIFLFWGCKTESKTTIAPKDIEVINLQVPQEENFLKSSDYFDSIKIVPLETTEKSLIASINRLVVSHDYIYILDRTSNSVLAFNNCGTFSFRIKSFGRGPAEYTQIGDFCVDFENERIVVYAHAPMKLLYYDLKGNFLAEDMLDDIYSNVMAVDGKIMLFDIDPIKKKYAWVKPYGSNSLKGSYEIPDFVLKFAYQRTGYPMVCKSNRPYFFSPLDYNIYLCTKDGIVPKYQLNFNENSIDINYLMSVNDNEISKLFQLCSEKEFGFFISNFRETDDYVIFRFEPGKTVIYSKKSSTAEVFRWHREDMAALGMGMYFAHDGDDNNILTIVEAQNLLTQFERIGWNLEPYRNDFPHFQKVENILDSISENSNPILVFFKFISN</sequence>
<dbReference type="STRING" id="889453.SAMN03080601_01837"/>
<name>A0A1T5GEY4_9BACT</name>
<dbReference type="InterPro" id="IPR011042">
    <property type="entry name" value="6-blade_b-propeller_TolB-like"/>
</dbReference>
<accession>A0A1T5GEY4</accession>
<gene>
    <name evidence="1" type="ORF">SAMN03080601_01837</name>
</gene>
<evidence type="ECO:0000313" key="1">
    <source>
        <dbReference type="EMBL" id="SKC06932.1"/>
    </source>
</evidence>